<dbReference type="EC" id="5.4.2.12" evidence="9 10"/>
<feature type="active site" description="Phosphoserine intermediate" evidence="9 11">
    <location>
        <position position="73"/>
    </location>
</feature>
<comment type="pathway">
    <text evidence="3 9">Carbohydrate degradation; glycolysis; pyruvate from D-glyceraldehyde 3-phosphate: step 3/5.</text>
</comment>
<evidence type="ECO:0000256" key="6">
    <source>
        <dbReference type="ARBA" id="ARBA00023152"/>
    </source>
</evidence>
<dbReference type="GO" id="GO:0005829">
    <property type="term" value="C:cytosol"/>
    <property type="evidence" value="ECO:0007669"/>
    <property type="project" value="TreeGrafter"/>
</dbReference>
<dbReference type="InterPro" id="IPR011258">
    <property type="entry name" value="BPG-indep_PGM_N"/>
</dbReference>
<evidence type="ECO:0000313" key="17">
    <source>
        <dbReference type="Proteomes" id="UP000182465"/>
    </source>
</evidence>
<dbReference type="InterPro" id="IPR036646">
    <property type="entry name" value="PGAM_B_sf"/>
</dbReference>
<feature type="domain" description="Metalloenzyme" evidence="14">
    <location>
        <begin position="16"/>
        <end position="516"/>
    </location>
</feature>
<keyword evidence="7 9" id="KW-0464">Manganese</keyword>
<dbReference type="SUPFAM" id="SSF53649">
    <property type="entry name" value="Alkaline phosphatase-like"/>
    <property type="match status" value="1"/>
</dbReference>
<dbReference type="Pfam" id="PF06415">
    <property type="entry name" value="iPGM_N"/>
    <property type="match status" value="1"/>
</dbReference>
<feature type="binding site" evidence="9 12">
    <location>
        <position position="196"/>
    </location>
    <ligand>
        <name>substrate</name>
    </ligand>
</feature>
<comment type="similarity">
    <text evidence="4 9">Belongs to the BPG-independent phosphoglycerate mutase family.</text>
</comment>
<name>A0A1J4U293_9BACT</name>
<dbReference type="Pfam" id="PF01676">
    <property type="entry name" value="Metalloenzyme"/>
    <property type="match status" value="1"/>
</dbReference>
<dbReference type="GO" id="GO:0006096">
    <property type="term" value="P:glycolytic process"/>
    <property type="evidence" value="ECO:0007669"/>
    <property type="project" value="UniProtKB-UniRule"/>
</dbReference>
<feature type="binding site" evidence="9 13">
    <location>
        <position position="458"/>
    </location>
    <ligand>
        <name>Mn(2+)</name>
        <dbReference type="ChEBI" id="CHEBI:29035"/>
        <label>2</label>
    </ligand>
</feature>
<dbReference type="InterPro" id="IPR005995">
    <property type="entry name" value="Pgm_bpd_ind"/>
</dbReference>
<keyword evidence="8 9" id="KW-0413">Isomerase</keyword>
<evidence type="ECO:0000256" key="7">
    <source>
        <dbReference type="ARBA" id="ARBA00023211"/>
    </source>
</evidence>
<dbReference type="Proteomes" id="UP000182465">
    <property type="component" value="Unassembled WGS sequence"/>
</dbReference>
<dbReference type="GO" id="GO:0004619">
    <property type="term" value="F:phosphoglycerate mutase activity"/>
    <property type="evidence" value="ECO:0007669"/>
    <property type="project" value="UniProtKB-UniRule"/>
</dbReference>
<gene>
    <name evidence="9" type="primary">gpmI</name>
    <name evidence="16" type="ORF">AUJ29_02850</name>
</gene>
<dbReference type="CDD" id="cd16010">
    <property type="entry name" value="iPGM"/>
    <property type="match status" value="1"/>
</dbReference>
<evidence type="ECO:0000256" key="12">
    <source>
        <dbReference type="PIRSR" id="PIRSR001492-2"/>
    </source>
</evidence>
<comment type="catalytic activity">
    <reaction evidence="1 9">
        <text>(2R)-2-phosphoglycerate = (2R)-3-phosphoglycerate</text>
        <dbReference type="Rhea" id="RHEA:15901"/>
        <dbReference type="ChEBI" id="CHEBI:58272"/>
        <dbReference type="ChEBI" id="CHEBI:58289"/>
        <dbReference type="EC" id="5.4.2.12"/>
    </reaction>
</comment>
<accession>A0A1J4U293</accession>
<feature type="binding site" evidence="9 13">
    <location>
        <position position="23"/>
    </location>
    <ligand>
        <name>Mn(2+)</name>
        <dbReference type="ChEBI" id="CHEBI:29035"/>
        <label>2</label>
    </ligand>
</feature>
<feature type="binding site" evidence="9 12">
    <location>
        <position position="202"/>
    </location>
    <ligand>
        <name>substrate</name>
    </ligand>
</feature>
<dbReference type="GO" id="GO:0030145">
    <property type="term" value="F:manganese ion binding"/>
    <property type="evidence" value="ECO:0007669"/>
    <property type="project" value="UniProtKB-UniRule"/>
</dbReference>
<feature type="domain" description="BPG-independent PGAM N-terminal" evidence="15">
    <location>
        <begin position="93"/>
        <end position="310"/>
    </location>
</feature>
<feature type="binding site" evidence="9 13">
    <location>
        <position position="477"/>
    </location>
    <ligand>
        <name>Mn(2+)</name>
        <dbReference type="ChEBI" id="CHEBI:29035"/>
        <label>1</label>
    </ligand>
</feature>
<evidence type="ECO:0000256" key="10">
    <source>
        <dbReference type="NCBIfam" id="TIGR01307"/>
    </source>
</evidence>
<keyword evidence="6 9" id="KW-0324">Glycolysis</keyword>
<evidence type="ECO:0000256" key="5">
    <source>
        <dbReference type="ARBA" id="ARBA00022723"/>
    </source>
</evidence>
<evidence type="ECO:0000256" key="9">
    <source>
        <dbReference type="HAMAP-Rule" id="MF_01038"/>
    </source>
</evidence>
<sequence>MRKAFFKITGRFFYRPFVLTILDGFGIAPSGPGNAVAIAKMPFWRSILKKYPYTELAAHGEAVGLFHGADGNSEAGHINLGAGRIVEQDLLIVSKMIKDGTFFRNPAFLQAIKHIKKNKSNLHLMGLLTGENSAHAHPEHLDALIELCRRQKIKNIYLHLFTDGRDSPPYDGYNFLHKLIGKIDAKSEHIATIIGRFYGMDRKKEWGRTKKAYDALIFGSGIKDNDALHAIEESYARGRSDEFIKPITILENNAILPRIADNDAVIFFNARSDRARQLTKAFIQMDFNKDNPDSFKRKKILKNFLFVALTDFGPDLPNLLTAYPSPDIKATLPMELADLRQLYIAETDKYGHMTYFFNGGYAHPVGGEDRILVRSPRVMSYDATPNMAAAEITELIIKNIKGEIYDFFGINFANPDMLGHTGNLTAAIKGLEFVDRCLKKISEEVVVKRNGWLVIVADHGNVEEMIDQTTGKVDTEHSIFPVPFILIGPDEVVGKIKLRSKGILADVAPTILYLLKKDKPPEMTGRNLIMT</sequence>
<feature type="binding site" evidence="9 13">
    <location>
        <position position="420"/>
    </location>
    <ligand>
        <name>Mn(2+)</name>
        <dbReference type="ChEBI" id="CHEBI:29035"/>
        <label>1</label>
    </ligand>
</feature>
<comment type="function">
    <text evidence="2 9">Catalyzes the interconversion of 2-phosphoglycerate and 3-phosphoglycerate.</text>
</comment>
<evidence type="ECO:0000256" key="1">
    <source>
        <dbReference type="ARBA" id="ARBA00000370"/>
    </source>
</evidence>
<comment type="caution">
    <text evidence="16">The sequence shown here is derived from an EMBL/GenBank/DDBJ whole genome shotgun (WGS) entry which is preliminary data.</text>
</comment>
<evidence type="ECO:0000256" key="13">
    <source>
        <dbReference type="PIRSR" id="PIRSR001492-3"/>
    </source>
</evidence>
<protein>
    <recommendedName>
        <fullName evidence="9 10">2,3-bisphosphoglycerate-independent phosphoglycerate mutase</fullName>
        <shortName evidence="9">BPG-independent PGAM</shortName>
        <shortName evidence="9">Phosphoglyceromutase</shortName>
        <shortName evidence="9">iPGM</shortName>
        <ecNumber evidence="9 10">5.4.2.12</ecNumber>
    </recommendedName>
</protein>
<dbReference type="Gene3D" id="3.40.720.10">
    <property type="entry name" value="Alkaline Phosphatase, subunit A"/>
    <property type="match status" value="1"/>
</dbReference>
<dbReference type="Gene3D" id="3.40.1450.10">
    <property type="entry name" value="BPG-independent phosphoglycerate mutase, domain B"/>
    <property type="match status" value="1"/>
</dbReference>
<dbReference type="InterPro" id="IPR017850">
    <property type="entry name" value="Alkaline_phosphatase_core_sf"/>
</dbReference>
<evidence type="ECO:0000256" key="2">
    <source>
        <dbReference type="ARBA" id="ARBA00002315"/>
    </source>
</evidence>
<feature type="binding site" evidence="9 13">
    <location>
        <position position="416"/>
    </location>
    <ligand>
        <name>Mn(2+)</name>
        <dbReference type="ChEBI" id="CHEBI:29035"/>
        <label>1</label>
    </ligand>
</feature>
<dbReference type="NCBIfam" id="TIGR01307">
    <property type="entry name" value="pgm_bpd_ind"/>
    <property type="match status" value="1"/>
</dbReference>
<comment type="subunit">
    <text evidence="9">Monomer.</text>
</comment>
<dbReference type="EMBL" id="MNVB01000062">
    <property type="protein sequence ID" value="OIO16407.1"/>
    <property type="molecule type" value="Genomic_DNA"/>
</dbReference>
<evidence type="ECO:0000256" key="11">
    <source>
        <dbReference type="PIRSR" id="PIRSR001492-1"/>
    </source>
</evidence>
<comment type="cofactor">
    <cofactor evidence="9">
        <name>Mn(2+)</name>
        <dbReference type="ChEBI" id="CHEBI:29035"/>
    </cofactor>
    <text evidence="9">Binds 2 manganese ions per subunit.</text>
</comment>
<feature type="binding site" evidence="9 12">
    <location>
        <begin position="271"/>
        <end position="274"/>
    </location>
    <ligand>
        <name>substrate</name>
    </ligand>
</feature>
<dbReference type="GO" id="GO:0006007">
    <property type="term" value="P:glucose catabolic process"/>
    <property type="evidence" value="ECO:0007669"/>
    <property type="project" value="InterPro"/>
</dbReference>
<evidence type="ECO:0000259" key="14">
    <source>
        <dbReference type="Pfam" id="PF01676"/>
    </source>
</evidence>
<organism evidence="16 17">
    <name type="scientific">Candidatus Kuenenbacteria bacterium CG1_02_38_13</name>
    <dbReference type="NCBI Taxonomy" id="1805235"/>
    <lineage>
        <taxon>Bacteria</taxon>
        <taxon>Candidatus Kueneniibacteriota</taxon>
    </lineage>
</organism>
<evidence type="ECO:0000256" key="3">
    <source>
        <dbReference type="ARBA" id="ARBA00004798"/>
    </source>
</evidence>
<dbReference type="FunFam" id="3.40.1450.10:FF:000002">
    <property type="entry name" value="2,3-bisphosphoglycerate-independent phosphoglycerate mutase"/>
    <property type="match status" value="1"/>
</dbReference>
<dbReference type="SUPFAM" id="SSF64158">
    <property type="entry name" value="2,3-Bisphosphoglycerate-independent phosphoglycerate mutase, substrate-binding domain"/>
    <property type="match status" value="1"/>
</dbReference>
<evidence type="ECO:0000259" key="15">
    <source>
        <dbReference type="Pfam" id="PF06415"/>
    </source>
</evidence>
<dbReference type="InterPro" id="IPR006124">
    <property type="entry name" value="Metalloenzyme"/>
</dbReference>
<dbReference type="PANTHER" id="PTHR31637">
    <property type="entry name" value="2,3-BISPHOSPHOGLYCERATE-INDEPENDENT PHOSPHOGLYCERATE MUTASE"/>
    <property type="match status" value="1"/>
</dbReference>
<feature type="binding site" evidence="9 13">
    <location>
        <position position="73"/>
    </location>
    <ligand>
        <name>Mn(2+)</name>
        <dbReference type="ChEBI" id="CHEBI:29035"/>
        <label>2</label>
    </ligand>
</feature>
<evidence type="ECO:0000256" key="8">
    <source>
        <dbReference type="ARBA" id="ARBA00023235"/>
    </source>
</evidence>
<dbReference type="UniPathway" id="UPA00109">
    <property type="reaction ID" value="UER00186"/>
</dbReference>
<dbReference type="PIRSF" id="PIRSF001492">
    <property type="entry name" value="IPGAM"/>
    <property type="match status" value="1"/>
</dbReference>
<dbReference type="HAMAP" id="MF_01038">
    <property type="entry name" value="GpmI"/>
    <property type="match status" value="1"/>
</dbReference>
<proteinExistence type="inferred from homology"/>
<evidence type="ECO:0000256" key="4">
    <source>
        <dbReference type="ARBA" id="ARBA00008819"/>
    </source>
</evidence>
<keyword evidence="5 9" id="KW-0479">Metal-binding</keyword>
<reference evidence="16 17" key="1">
    <citation type="journal article" date="2016" name="Environ. Microbiol.">
        <title>Genomic resolution of a cold subsurface aquifer community provides metabolic insights for novel microbes adapted to high CO concentrations.</title>
        <authorList>
            <person name="Probst A.J."/>
            <person name="Castelle C.J."/>
            <person name="Singh A."/>
            <person name="Brown C.T."/>
            <person name="Anantharaman K."/>
            <person name="Sharon I."/>
            <person name="Hug L.A."/>
            <person name="Burstein D."/>
            <person name="Emerson J.B."/>
            <person name="Thomas B.C."/>
            <person name="Banfield J.F."/>
        </authorList>
    </citation>
    <scope>NUCLEOTIDE SEQUENCE [LARGE SCALE GENOMIC DNA]</scope>
    <source>
        <strain evidence="16">CG1_02_38_13</strain>
    </source>
</reference>
<feature type="binding site" evidence="9 12">
    <location>
        <position position="349"/>
    </location>
    <ligand>
        <name>substrate</name>
    </ligand>
</feature>
<dbReference type="AlphaFoldDB" id="A0A1J4U293"/>
<evidence type="ECO:0000313" key="16">
    <source>
        <dbReference type="EMBL" id="OIO16407.1"/>
    </source>
</evidence>
<dbReference type="PANTHER" id="PTHR31637:SF0">
    <property type="entry name" value="2,3-BISPHOSPHOGLYCERATE-INDEPENDENT PHOSPHOGLYCERATE MUTASE"/>
    <property type="match status" value="1"/>
</dbReference>
<feature type="binding site" evidence="9 12">
    <location>
        <begin position="165"/>
        <end position="166"/>
    </location>
    <ligand>
        <name>substrate</name>
    </ligand>
</feature>
<feature type="binding site" evidence="9 12">
    <location>
        <position position="135"/>
    </location>
    <ligand>
        <name>substrate</name>
    </ligand>
</feature>
<feature type="binding site" evidence="9 13">
    <location>
        <position position="459"/>
    </location>
    <ligand>
        <name>Mn(2+)</name>
        <dbReference type="ChEBI" id="CHEBI:29035"/>
        <label>2</label>
    </ligand>
</feature>